<dbReference type="Gene3D" id="1.20.5.510">
    <property type="entry name" value="Single helix bin"/>
    <property type="match status" value="1"/>
</dbReference>
<evidence type="ECO:0000256" key="17">
    <source>
        <dbReference type="ARBA" id="ARBA00023157"/>
    </source>
</evidence>
<dbReference type="RefSeq" id="WP_141442952.1">
    <property type="nucleotide sequence ID" value="NZ_CP038231.1"/>
</dbReference>
<evidence type="ECO:0000256" key="2">
    <source>
        <dbReference type="ARBA" id="ARBA00004162"/>
    </source>
</evidence>
<keyword evidence="16" id="KW-0472">Membrane</keyword>
<keyword evidence="13" id="KW-1133">Transmembrane helix</keyword>
<dbReference type="Pfam" id="PF10399">
    <property type="entry name" value="UCR_Fe-S_N"/>
    <property type="match status" value="1"/>
</dbReference>
<keyword evidence="24" id="KW-1185">Reference proteome</keyword>
<comment type="subunit">
    <text evidence="3 20">The main subunits of complex b-c1 are: cytochrome b, cytochrome c1 and the Rieske protein.</text>
</comment>
<dbReference type="InterPro" id="IPR005805">
    <property type="entry name" value="Rieske_Fe-S_prot_C"/>
</dbReference>
<dbReference type="Proteomes" id="UP000318709">
    <property type="component" value="Chromosome"/>
</dbReference>
<evidence type="ECO:0000256" key="6">
    <source>
        <dbReference type="ARBA" id="ARBA00022448"/>
    </source>
</evidence>
<evidence type="ECO:0000256" key="4">
    <source>
        <dbReference type="ARBA" id="ARBA00012951"/>
    </source>
</evidence>
<dbReference type="InterPro" id="IPR014349">
    <property type="entry name" value="Rieske_Fe-S_prot"/>
</dbReference>
<evidence type="ECO:0000256" key="11">
    <source>
        <dbReference type="ARBA" id="ARBA00022967"/>
    </source>
</evidence>
<dbReference type="OrthoDB" id="9767869at2"/>
<gene>
    <name evidence="23" type="primary">petA</name>
    <name evidence="23" type="ORF">E3E12_02695</name>
</gene>
<evidence type="ECO:0000256" key="8">
    <source>
        <dbReference type="ARBA" id="ARBA00022692"/>
    </source>
</evidence>
<keyword evidence="15" id="KW-0411">Iron-sulfur</keyword>
<evidence type="ECO:0000256" key="12">
    <source>
        <dbReference type="ARBA" id="ARBA00022982"/>
    </source>
</evidence>
<dbReference type="PANTHER" id="PTHR10134">
    <property type="entry name" value="CYTOCHROME B-C1 COMPLEX SUBUNIT RIESKE, MITOCHONDRIAL"/>
    <property type="match status" value="1"/>
</dbReference>
<evidence type="ECO:0000256" key="5">
    <source>
        <dbReference type="ARBA" id="ARBA00019816"/>
    </source>
</evidence>
<accession>A0A4Y6UA90</accession>
<evidence type="ECO:0000256" key="16">
    <source>
        <dbReference type="ARBA" id="ARBA00023136"/>
    </source>
</evidence>
<evidence type="ECO:0000256" key="9">
    <source>
        <dbReference type="ARBA" id="ARBA00022714"/>
    </source>
</evidence>
<dbReference type="InterPro" id="IPR017941">
    <property type="entry name" value="Rieske_2Fe-2S"/>
</dbReference>
<dbReference type="GO" id="GO:0046872">
    <property type="term" value="F:metal ion binding"/>
    <property type="evidence" value="ECO:0007669"/>
    <property type="project" value="UniProtKB-KW"/>
</dbReference>
<dbReference type="InterPro" id="IPR006317">
    <property type="entry name" value="Ubiquinol_cyt_c_Rdtase_Fe-S-su"/>
</dbReference>
<keyword evidence="11" id="KW-1278">Translocase</keyword>
<dbReference type="InterPro" id="IPR019470">
    <property type="entry name" value="Ubiq_cytC_Rdtase_Fe-S_su_TAT"/>
</dbReference>
<dbReference type="EMBL" id="CP038231">
    <property type="protein sequence ID" value="QDH13291.1"/>
    <property type="molecule type" value="Genomic_DNA"/>
</dbReference>
<dbReference type="CDD" id="cd03470">
    <property type="entry name" value="Rieske_cytochrome_bc1"/>
    <property type="match status" value="1"/>
</dbReference>
<dbReference type="PRINTS" id="PR00162">
    <property type="entry name" value="RIESKE"/>
</dbReference>
<organism evidence="23 24">
    <name type="scientific">Formicincola oecophyllae</name>
    <dbReference type="NCBI Taxonomy" id="2558361"/>
    <lineage>
        <taxon>Bacteria</taxon>
        <taxon>Pseudomonadati</taxon>
        <taxon>Pseudomonadota</taxon>
        <taxon>Alphaproteobacteria</taxon>
        <taxon>Acetobacterales</taxon>
        <taxon>Acetobacteraceae</taxon>
        <taxon>Formicincola</taxon>
    </lineage>
</organism>
<name>A0A4Y6UA90_9PROT</name>
<keyword evidence="8" id="KW-0812">Transmembrane</keyword>
<comment type="subcellular location">
    <subcellularLocation>
        <location evidence="2">Cell membrane</location>
        <topology evidence="2">Single-pass membrane protein</topology>
    </subcellularLocation>
</comment>
<dbReference type="AlphaFoldDB" id="A0A4Y6UA90"/>
<dbReference type="PROSITE" id="PS51296">
    <property type="entry name" value="RIESKE"/>
    <property type="match status" value="1"/>
</dbReference>
<evidence type="ECO:0000313" key="23">
    <source>
        <dbReference type="EMBL" id="QDH13291.1"/>
    </source>
</evidence>
<evidence type="ECO:0000256" key="18">
    <source>
        <dbReference type="ARBA" id="ARBA00029351"/>
    </source>
</evidence>
<evidence type="ECO:0000256" key="10">
    <source>
        <dbReference type="ARBA" id="ARBA00022723"/>
    </source>
</evidence>
<dbReference type="InterPro" id="IPR036922">
    <property type="entry name" value="Rieske_2Fe-2S_sf"/>
</dbReference>
<comment type="catalytic activity">
    <reaction evidence="18 19">
        <text>a quinol + 2 Fe(III)-[cytochrome c](out) = a quinone + 2 Fe(II)-[cytochrome c](out) + 2 H(+)(out)</text>
        <dbReference type="Rhea" id="RHEA:11484"/>
        <dbReference type="Rhea" id="RHEA-COMP:10350"/>
        <dbReference type="Rhea" id="RHEA-COMP:14399"/>
        <dbReference type="ChEBI" id="CHEBI:15378"/>
        <dbReference type="ChEBI" id="CHEBI:24646"/>
        <dbReference type="ChEBI" id="CHEBI:29033"/>
        <dbReference type="ChEBI" id="CHEBI:29034"/>
        <dbReference type="ChEBI" id="CHEBI:132124"/>
        <dbReference type="EC" id="7.1.1.8"/>
    </reaction>
</comment>
<evidence type="ECO:0000256" key="7">
    <source>
        <dbReference type="ARBA" id="ARBA00022475"/>
    </source>
</evidence>
<dbReference type="GO" id="GO:0051537">
    <property type="term" value="F:2 iron, 2 sulfur cluster binding"/>
    <property type="evidence" value="ECO:0007669"/>
    <property type="project" value="UniProtKB-KW"/>
</dbReference>
<evidence type="ECO:0000256" key="15">
    <source>
        <dbReference type="ARBA" id="ARBA00023014"/>
    </source>
</evidence>
<evidence type="ECO:0000256" key="20">
    <source>
        <dbReference type="RuleBase" id="RU004497"/>
    </source>
</evidence>
<sequence>MTDSDSPPYHQDNPTDGHYGRRRVLGTAAGVVGCAGLCAASWPFLDSLNGPHSAKGRQTTFEPLDIDLSNLAPGSHRQLTWGNLPVAVTHRTKEQIKALTQPTLLAQLRDPTSRSRQQPADCRNPWRSLVPDYGVYVGICTHLGCVTRFRNLENDPPAGGFFCGCHGSWFDGAGRVLKNVPAAYNLPVPPATLLAPTMLRLGRSAADPAFTMASIERM</sequence>
<reference evidence="23 24" key="1">
    <citation type="submission" date="2019-03" db="EMBL/GenBank/DDBJ databases">
        <title>The complete genome sequence of Swingsia_sp. F3b2 LMG30590(T).</title>
        <authorList>
            <person name="Chua K.-O."/>
            <person name="Chan K.-G."/>
            <person name="See-Too W.-S."/>
        </authorList>
    </citation>
    <scope>NUCLEOTIDE SEQUENCE [LARGE SCALE GENOMIC DNA]</scope>
    <source>
        <strain evidence="23 24">F3b2</strain>
    </source>
</reference>
<protein>
    <recommendedName>
        <fullName evidence="5 19">Ubiquinol-cytochrome c reductase iron-sulfur subunit</fullName>
        <ecNumber evidence="4 19">7.1.1.8</ecNumber>
    </recommendedName>
</protein>
<evidence type="ECO:0000256" key="3">
    <source>
        <dbReference type="ARBA" id="ARBA00011649"/>
    </source>
</evidence>
<keyword evidence="10" id="KW-0479">Metal-binding</keyword>
<keyword evidence="6 19" id="KW-0813">Transport</keyword>
<feature type="region of interest" description="Disordered" evidence="21">
    <location>
        <begin position="1"/>
        <end position="21"/>
    </location>
</feature>
<dbReference type="GO" id="GO:0005886">
    <property type="term" value="C:plasma membrane"/>
    <property type="evidence" value="ECO:0007669"/>
    <property type="project" value="UniProtKB-SubCell"/>
</dbReference>
<evidence type="ECO:0000256" key="21">
    <source>
        <dbReference type="SAM" id="MobiDB-lite"/>
    </source>
</evidence>
<dbReference type="EC" id="7.1.1.8" evidence="4 19"/>
<comment type="miscellaneous">
    <text evidence="19">The Rieske protein is a high potential 2Fe-2S protein.</text>
</comment>
<dbReference type="GO" id="GO:0008121">
    <property type="term" value="F:quinol-cytochrome-c reductase activity"/>
    <property type="evidence" value="ECO:0007669"/>
    <property type="project" value="UniProtKB-EC"/>
</dbReference>
<keyword evidence="9" id="KW-0001">2Fe-2S</keyword>
<keyword evidence="14" id="KW-0408">Iron</keyword>
<dbReference type="SUPFAM" id="SSF50022">
    <property type="entry name" value="ISP domain"/>
    <property type="match status" value="1"/>
</dbReference>
<comment type="cofactor">
    <cofactor evidence="19">
        <name>[2Fe-2S] cluster</name>
        <dbReference type="ChEBI" id="CHEBI:190135"/>
    </cofactor>
    <text evidence="19">Binds 1 [2Fe-2S] cluster per subunit.</text>
</comment>
<evidence type="ECO:0000256" key="19">
    <source>
        <dbReference type="RuleBase" id="RU004494"/>
    </source>
</evidence>
<evidence type="ECO:0000256" key="13">
    <source>
        <dbReference type="ARBA" id="ARBA00022989"/>
    </source>
</evidence>
<proteinExistence type="predicted"/>
<dbReference type="KEGG" id="swf:E3E12_02695"/>
<evidence type="ECO:0000256" key="14">
    <source>
        <dbReference type="ARBA" id="ARBA00023004"/>
    </source>
</evidence>
<keyword evidence="7" id="KW-1003">Cell membrane</keyword>
<comment type="function">
    <text evidence="1">Component of the ubiquinol-cytochrome c reductase complex (complex III or cytochrome b-c1 complex), which is a respiratory chain that generates an electrochemical potential coupled to ATP synthesis.</text>
</comment>
<evidence type="ECO:0000256" key="1">
    <source>
        <dbReference type="ARBA" id="ARBA00002444"/>
    </source>
</evidence>
<dbReference type="NCBIfam" id="TIGR01416">
    <property type="entry name" value="Rieske_proteo"/>
    <property type="match status" value="1"/>
</dbReference>
<dbReference type="Gene3D" id="2.102.10.10">
    <property type="entry name" value="Rieske [2Fe-2S] iron-sulphur domain"/>
    <property type="match status" value="1"/>
</dbReference>
<keyword evidence="17" id="KW-1015">Disulfide bond</keyword>
<evidence type="ECO:0000259" key="22">
    <source>
        <dbReference type="PROSITE" id="PS51296"/>
    </source>
</evidence>
<feature type="domain" description="Rieske" evidence="22">
    <location>
        <begin position="100"/>
        <end position="200"/>
    </location>
</feature>
<dbReference type="Pfam" id="PF00355">
    <property type="entry name" value="Rieske"/>
    <property type="match status" value="1"/>
</dbReference>
<evidence type="ECO:0000313" key="24">
    <source>
        <dbReference type="Proteomes" id="UP000318709"/>
    </source>
</evidence>
<keyword evidence="12 19" id="KW-0249">Electron transport</keyword>